<proteinExistence type="predicted"/>
<evidence type="ECO:0000256" key="1">
    <source>
        <dbReference type="ARBA" id="ARBA00022614"/>
    </source>
</evidence>
<organism evidence="6 7">
    <name type="scientific">Riccia fluitans</name>
    <dbReference type="NCBI Taxonomy" id="41844"/>
    <lineage>
        <taxon>Eukaryota</taxon>
        <taxon>Viridiplantae</taxon>
        <taxon>Streptophyta</taxon>
        <taxon>Embryophyta</taxon>
        <taxon>Marchantiophyta</taxon>
        <taxon>Marchantiopsida</taxon>
        <taxon>Marchantiidae</taxon>
        <taxon>Marchantiales</taxon>
        <taxon>Ricciaceae</taxon>
        <taxon>Riccia</taxon>
    </lineage>
</organism>
<dbReference type="EMBL" id="JBHFFA010000002">
    <property type="protein sequence ID" value="KAL2641999.1"/>
    <property type="molecule type" value="Genomic_DNA"/>
</dbReference>
<keyword evidence="5" id="KW-0472">Membrane</keyword>
<dbReference type="Gene3D" id="3.80.10.10">
    <property type="entry name" value="Ribonuclease Inhibitor"/>
    <property type="match status" value="2"/>
</dbReference>
<keyword evidence="7" id="KW-1185">Reference proteome</keyword>
<accession>A0ABD1Z2I0</accession>
<evidence type="ECO:0000256" key="4">
    <source>
        <dbReference type="ARBA" id="ARBA00023180"/>
    </source>
</evidence>
<keyword evidence="5" id="KW-0812">Transmembrane</keyword>
<keyword evidence="3" id="KW-0677">Repeat</keyword>
<dbReference type="InterPro" id="IPR003591">
    <property type="entry name" value="Leu-rich_rpt_typical-subtyp"/>
</dbReference>
<reference evidence="6 7" key="1">
    <citation type="submission" date="2024-09" db="EMBL/GenBank/DDBJ databases">
        <title>Chromosome-scale assembly of Riccia fluitans.</title>
        <authorList>
            <person name="Paukszto L."/>
            <person name="Sawicki J."/>
            <person name="Karawczyk K."/>
            <person name="Piernik-Szablinska J."/>
            <person name="Szczecinska M."/>
            <person name="Mazdziarz M."/>
        </authorList>
    </citation>
    <scope>NUCLEOTIDE SEQUENCE [LARGE SCALE GENOMIC DNA]</scope>
    <source>
        <strain evidence="6">Rf_01</strain>
        <tissue evidence="6">Aerial parts of the thallus</tissue>
    </source>
</reference>
<protein>
    <submittedName>
        <fullName evidence="6">Uncharacterized protein</fullName>
    </submittedName>
</protein>
<keyword evidence="1" id="KW-0433">Leucine-rich repeat</keyword>
<comment type="caution">
    <text evidence="6">The sequence shown here is derived from an EMBL/GenBank/DDBJ whole genome shotgun (WGS) entry which is preliminary data.</text>
</comment>
<dbReference type="InterPro" id="IPR032675">
    <property type="entry name" value="LRR_dom_sf"/>
</dbReference>
<evidence type="ECO:0000256" key="2">
    <source>
        <dbReference type="ARBA" id="ARBA00022729"/>
    </source>
</evidence>
<dbReference type="InterPro" id="IPR001611">
    <property type="entry name" value="Leu-rich_rpt"/>
</dbReference>
<gene>
    <name evidence="6" type="ORF">R1flu_009586</name>
</gene>
<dbReference type="InterPro" id="IPR046959">
    <property type="entry name" value="PRK1-6/SRF4-like"/>
</dbReference>
<dbReference type="Proteomes" id="UP001605036">
    <property type="component" value="Unassembled WGS sequence"/>
</dbReference>
<feature type="transmembrane region" description="Helical" evidence="5">
    <location>
        <begin position="409"/>
        <end position="432"/>
    </location>
</feature>
<keyword evidence="5" id="KW-1133">Transmembrane helix</keyword>
<sequence length="464" mass="51245">MLQELDLSDNFIDGVMPQELGRLEHLTILRLGGRTLLQFFPWIPSMVMRVMLSGSIPQELGQLQNLMELDLSRNALSGSIPRVLSNCSNLYFMSLEGNNLTGSIPTSITNCRNQLQGTIPIEFQDSQNLAELSLGYNLLRGKIPNFSSPNLWWLSLDNNQLTGEIPPFNSTELKYLHLGNNSLSGEIPLFILPNLRELALSFNHLTGSIPVSFYANIPNLTILSLANNFLSGGLVLDFGDYANCSLQFLLIAGNNFSGTFPGSIQLCQELKVLDVSRNGLFGRLPLSASNAPQLIVLLASSNKFEGEIPSWVWQLEQLQILDLSDNNFHGGMPLRFDGLLALKGEGATNLSARYISEDDGPPVVFDTEISYKGNEGLCGQPSNRSCSVAVGSSVTPVSSDSSPSFLSEWISLPAFSIGFGLGYCIIGLMLLFSKRFRYSFFRFLPFPRVLKLRKPISYGVFRYQ</sequence>
<dbReference type="PANTHER" id="PTHR48007:SF79">
    <property type="entry name" value="(WILD MALAYSIAN BANANA) HYPOTHETICAL PROTEIN"/>
    <property type="match status" value="1"/>
</dbReference>
<keyword evidence="2" id="KW-0732">Signal</keyword>
<dbReference type="SMART" id="SM00369">
    <property type="entry name" value="LRR_TYP"/>
    <property type="match status" value="3"/>
</dbReference>
<evidence type="ECO:0000256" key="3">
    <source>
        <dbReference type="ARBA" id="ARBA00022737"/>
    </source>
</evidence>
<evidence type="ECO:0000313" key="6">
    <source>
        <dbReference type="EMBL" id="KAL2641999.1"/>
    </source>
</evidence>
<evidence type="ECO:0000313" key="7">
    <source>
        <dbReference type="Proteomes" id="UP001605036"/>
    </source>
</evidence>
<dbReference type="AlphaFoldDB" id="A0ABD1Z2I0"/>
<dbReference type="PANTHER" id="PTHR48007">
    <property type="entry name" value="LEUCINE-RICH REPEAT RECEPTOR-LIKE PROTEIN KINASE PXC1"/>
    <property type="match status" value="1"/>
</dbReference>
<dbReference type="SUPFAM" id="SSF52058">
    <property type="entry name" value="L domain-like"/>
    <property type="match status" value="1"/>
</dbReference>
<dbReference type="PRINTS" id="PR00019">
    <property type="entry name" value="LEURICHRPT"/>
</dbReference>
<keyword evidence="4" id="KW-0325">Glycoprotein</keyword>
<name>A0ABD1Z2I0_9MARC</name>
<evidence type="ECO:0000256" key="5">
    <source>
        <dbReference type="SAM" id="Phobius"/>
    </source>
</evidence>
<dbReference type="Pfam" id="PF00560">
    <property type="entry name" value="LRR_1"/>
    <property type="match status" value="8"/>
</dbReference>
<dbReference type="FunFam" id="3.80.10.10:FF:000041">
    <property type="entry name" value="LRR receptor-like serine/threonine-protein kinase ERECTA"/>
    <property type="match status" value="2"/>
</dbReference>